<dbReference type="PANTHER" id="PTHR11562:SF17">
    <property type="entry name" value="RE54080P-RELATED"/>
    <property type="match status" value="1"/>
</dbReference>
<keyword evidence="3" id="KW-0406">Ion transport</keyword>
<comment type="subcellular location">
    <subcellularLocation>
        <location evidence="1">Membrane</location>
        <topology evidence="1">Multi-pass membrane protein</topology>
    </subcellularLocation>
</comment>
<evidence type="ECO:0000313" key="8">
    <source>
        <dbReference type="EMBL" id="MBN7826247.1"/>
    </source>
</evidence>
<feature type="transmembrane region" description="Helical" evidence="6">
    <location>
        <begin position="81"/>
        <end position="102"/>
    </location>
</feature>
<dbReference type="GO" id="GO:0005385">
    <property type="term" value="F:zinc ion transmembrane transporter activity"/>
    <property type="evidence" value="ECO:0007669"/>
    <property type="project" value="TreeGrafter"/>
</dbReference>
<evidence type="ECO:0000256" key="5">
    <source>
        <dbReference type="ARBA" id="ARBA00023136"/>
    </source>
</evidence>
<evidence type="ECO:0000256" key="3">
    <source>
        <dbReference type="ARBA" id="ARBA00022906"/>
    </source>
</evidence>
<reference evidence="8" key="1">
    <citation type="submission" date="2021-03" db="EMBL/GenBank/DDBJ databases">
        <title>novel species isolated from a fishpond in China.</title>
        <authorList>
            <person name="Lu H."/>
            <person name="Cai Z."/>
        </authorList>
    </citation>
    <scope>NUCLEOTIDE SEQUENCE</scope>
    <source>
        <strain evidence="8">JCM 30855</strain>
    </source>
</reference>
<evidence type="ECO:0000313" key="9">
    <source>
        <dbReference type="Proteomes" id="UP000664654"/>
    </source>
</evidence>
<dbReference type="AlphaFoldDB" id="A0A939IS20"/>
<dbReference type="PANTHER" id="PTHR11562">
    <property type="entry name" value="CATION EFFLUX PROTEIN/ ZINC TRANSPORTER"/>
    <property type="match status" value="1"/>
</dbReference>
<evidence type="ECO:0000256" key="1">
    <source>
        <dbReference type="ARBA" id="ARBA00004141"/>
    </source>
</evidence>
<proteinExistence type="predicted"/>
<dbReference type="SUPFAM" id="SSF161111">
    <property type="entry name" value="Cation efflux protein transmembrane domain-like"/>
    <property type="match status" value="1"/>
</dbReference>
<dbReference type="GO" id="GO:0005886">
    <property type="term" value="C:plasma membrane"/>
    <property type="evidence" value="ECO:0007669"/>
    <property type="project" value="TreeGrafter"/>
</dbReference>
<keyword evidence="5 6" id="KW-0472">Membrane</keyword>
<sequence>MAGCCAPKASDRQQRQLLWTVLILNAVMFVVEFCAGWLAQSSGLLADSLDMLADALVYGVSLYAVGKSLQHKARAAMLNGTLQLTLGTLVLVDVIQNILTGASPNADIMFSIAFVALLVNVLCFALLYQHRQGDINLRASWICSRNDMLANGGVILSAFLVTWLGAAWPDWLIGTVIALIIMTSAVRIIRAAKATTNESDKVPDSCCG</sequence>
<keyword evidence="3" id="KW-0813">Transport</keyword>
<comment type="caution">
    <text evidence="8">The sequence shown here is derived from an EMBL/GenBank/DDBJ whole genome shotgun (WGS) entry which is preliminary data.</text>
</comment>
<feature type="transmembrane region" description="Helical" evidence="6">
    <location>
        <begin position="108"/>
        <end position="128"/>
    </location>
</feature>
<accession>A0A939IS20</accession>
<evidence type="ECO:0000256" key="2">
    <source>
        <dbReference type="ARBA" id="ARBA00022692"/>
    </source>
</evidence>
<feature type="domain" description="Cation efflux protein transmembrane" evidence="7">
    <location>
        <begin position="19"/>
        <end position="191"/>
    </location>
</feature>
<keyword evidence="9" id="KW-1185">Reference proteome</keyword>
<feature type="transmembrane region" description="Helical" evidence="6">
    <location>
        <begin position="148"/>
        <end position="165"/>
    </location>
</feature>
<evidence type="ECO:0000256" key="6">
    <source>
        <dbReference type="SAM" id="Phobius"/>
    </source>
</evidence>
<dbReference type="EMBL" id="JAFKCV010000007">
    <property type="protein sequence ID" value="MBN7826247.1"/>
    <property type="molecule type" value="Genomic_DNA"/>
</dbReference>
<feature type="transmembrane region" description="Helical" evidence="6">
    <location>
        <begin position="51"/>
        <end position="69"/>
    </location>
</feature>
<dbReference type="NCBIfam" id="TIGR01297">
    <property type="entry name" value="CDF"/>
    <property type="match status" value="1"/>
</dbReference>
<dbReference type="RefSeq" id="WP_206574361.1">
    <property type="nucleotide sequence ID" value="NZ_JAFKCV010000007.1"/>
</dbReference>
<protein>
    <submittedName>
        <fullName evidence="8">Cation transporter</fullName>
    </submittedName>
</protein>
<organism evidence="8 9">
    <name type="scientific">Bowmanella dokdonensis</name>
    <dbReference type="NCBI Taxonomy" id="751969"/>
    <lineage>
        <taxon>Bacteria</taxon>
        <taxon>Pseudomonadati</taxon>
        <taxon>Pseudomonadota</taxon>
        <taxon>Gammaproteobacteria</taxon>
        <taxon>Alteromonadales</taxon>
        <taxon>Alteromonadaceae</taxon>
        <taxon>Bowmanella</taxon>
    </lineage>
</organism>
<dbReference type="InterPro" id="IPR002524">
    <property type="entry name" value="Cation_efflux"/>
</dbReference>
<dbReference type="InterPro" id="IPR027469">
    <property type="entry name" value="Cation_efflux_TMD_sf"/>
</dbReference>
<keyword evidence="3" id="KW-0864">Zinc transport</keyword>
<keyword evidence="4 6" id="KW-1133">Transmembrane helix</keyword>
<dbReference type="InterPro" id="IPR058533">
    <property type="entry name" value="Cation_efflux_TM"/>
</dbReference>
<keyword evidence="2 6" id="KW-0812">Transmembrane</keyword>
<dbReference type="Proteomes" id="UP000664654">
    <property type="component" value="Unassembled WGS sequence"/>
</dbReference>
<evidence type="ECO:0000256" key="4">
    <source>
        <dbReference type="ARBA" id="ARBA00022989"/>
    </source>
</evidence>
<name>A0A939IS20_9ALTE</name>
<gene>
    <name evidence="8" type="ORF">J0A66_13510</name>
</gene>
<dbReference type="InterPro" id="IPR050681">
    <property type="entry name" value="CDF/SLC30A"/>
</dbReference>
<dbReference type="Pfam" id="PF01545">
    <property type="entry name" value="Cation_efflux"/>
    <property type="match status" value="1"/>
</dbReference>
<dbReference type="Gene3D" id="1.20.1510.10">
    <property type="entry name" value="Cation efflux protein transmembrane domain"/>
    <property type="match status" value="1"/>
</dbReference>
<feature type="transmembrane region" description="Helical" evidence="6">
    <location>
        <begin position="171"/>
        <end position="189"/>
    </location>
</feature>
<feature type="transmembrane region" description="Helical" evidence="6">
    <location>
        <begin position="17"/>
        <end position="39"/>
    </location>
</feature>
<keyword evidence="3" id="KW-0862">Zinc</keyword>
<evidence type="ECO:0000259" key="7">
    <source>
        <dbReference type="Pfam" id="PF01545"/>
    </source>
</evidence>